<accession>A0ABR2INI9</accession>
<proteinExistence type="predicted"/>
<organism evidence="1 2">
    <name type="scientific">Tritrichomonas musculus</name>
    <dbReference type="NCBI Taxonomy" id="1915356"/>
    <lineage>
        <taxon>Eukaryota</taxon>
        <taxon>Metamonada</taxon>
        <taxon>Parabasalia</taxon>
        <taxon>Tritrichomonadida</taxon>
        <taxon>Tritrichomonadidae</taxon>
        <taxon>Tritrichomonas</taxon>
    </lineage>
</organism>
<evidence type="ECO:0000313" key="2">
    <source>
        <dbReference type="Proteomes" id="UP001470230"/>
    </source>
</evidence>
<name>A0ABR2INI9_9EUKA</name>
<keyword evidence="2" id="KW-1185">Reference proteome</keyword>
<gene>
    <name evidence="1" type="ORF">M9Y10_010973</name>
</gene>
<evidence type="ECO:0000313" key="1">
    <source>
        <dbReference type="EMBL" id="KAK8865427.1"/>
    </source>
</evidence>
<comment type="caution">
    <text evidence="1">The sequence shown here is derived from an EMBL/GenBank/DDBJ whole genome shotgun (WGS) entry which is preliminary data.</text>
</comment>
<dbReference type="EMBL" id="JAPFFF010000016">
    <property type="protein sequence ID" value="KAK8865427.1"/>
    <property type="molecule type" value="Genomic_DNA"/>
</dbReference>
<dbReference type="Proteomes" id="UP001470230">
    <property type="component" value="Unassembled WGS sequence"/>
</dbReference>
<protein>
    <submittedName>
        <fullName evidence="1">Uncharacterized protein</fullName>
    </submittedName>
</protein>
<reference evidence="1 2" key="1">
    <citation type="submission" date="2024-04" db="EMBL/GenBank/DDBJ databases">
        <title>Tritrichomonas musculus Genome.</title>
        <authorList>
            <person name="Alves-Ferreira E."/>
            <person name="Grigg M."/>
            <person name="Lorenzi H."/>
            <person name="Galac M."/>
        </authorList>
    </citation>
    <scope>NUCLEOTIDE SEQUENCE [LARGE SCALE GENOMIC DNA]</scope>
    <source>
        <strain evidence="1 2">EAF2021</strain>
    </source>
</reference>
<sequence>MFQMSKNNSVSLEELYSKSDLGVIKREIAELVSKQDYKTLNTLFRCNPNASKLDTRTLNEDIPQDNKRFSKRNGKLCNIAKSVTSKTEELPSNTYQTHYYNPQPSQRTSRIISRYYFLVLLILANSS</sequence>